<dbReference type="CDD" id="cd00397">
    <property type="entry name" value="DNA_BRE_C"/>
    <property type="match status" value="1"/>
</dbReference>
<dbReference type="Proteomes" id="UP000464657">
    <property type="component" value="Chromosome"/>
</dbReference>
<comment type="similarity">
    <text evidence="1">Belongs to the 'phage' integrase family.</text>
</comment>
<protein>
    <submittedName>
        <fullName evidence="8">Tyrosine recombinase XerC</fullName>
    </submittedName>
</protein>
<dbReference type="OrthoDB" id="9806835at2"/>
<evidence type="ECO:0000256" key="2">
    <source>
        <dbReference type="ARBA" id="ARBA00022908"/>
    </source>
</evidence>
<evidence type="ECO:0000256" key="3">
    <source>
        <dbReference type="ARBA" id="ARBA00023125"/>
    </source>
</evidence>
<dbReference type="InterPro" id="IPR011010">
    <property type="entry name" value="DNA_brk_join_enz"/>
</dbReference>
<gene>
    <name evidence="8" type="primary">xerC_1</name>
    <name evidence="8" type="ORF">IMCC3317_10820</name>
</gene>
<dbReference type="AlphaFoldDB" id="A0A7L4ZIH8"/>
<dbReference type="InterPro" id="IPR013762">
    <property type="entry name" value="Integrase-like_cat_sf"/>
</dbReference>
<dbReference type="RefSeq" id="WP_160128460.1">
    <property type="nucleotide sequence ID" value="NZ_CP019288.1"/>
</dbReference>
<dbReference type="GO" id="GO:0015074">
    <property type="term" value="P:DNA integration"/>
    <property type="evidence" value="ECO:0007669"/>
    <property type="project" value="UniProtKB-KW"/>
</dbReference>
<evidence type="ECO:0000313" key="9">
    <source>
        <dbReference type="Proteomes" id="UP000464657"/>
    </source>
</evidence>
<evidence type="ECO:0000256" key="4">
    <source>
        <dbReference type="ARBA" id="ARBA00023172"/>
    </source>
</evidence>
<keyword evidence="4" id="KW-0233">DNA recombination</keyword>
<dbReference type="InterPro" id="IPR050090">
    <property type="entry name" value="Tyrosine_recombinase_XerCD"/>
</dbReference>
<organism evidence="8 9">
    <name type="scientific">Kordia antarctica</name>
    <dbReference type="NCBI Taxonomy" id="1218801"/>
    <lineage>
        <taxon>Bacteria</taxon>
        <taxon>Pseudomonadati</taxon>
        <taxon>Bacteroidota</taxon>
        <taxon>Flavobacteriia</taxon>
        <taxon>Flavobacteriales</taxon>
        <taxon>Flavobacteriaceae</taxon>
        <taxon>Kordia</taxon>
    </lineage>
</organism>
<sequence length="441" mass="51782">MPTFEQILTNEYVNEYISMAKQNYSEPKIYDAKGDLSKRWYVYFYYRNPEDGKMKKQKPIFKGANRLKNRAERMDFLNTYRKALLKLLKDGFSPYDTNQQNKERQEKLQGSNDTTEKVIHVATPNTGYTIKEALAFALKQREPDWAKKTAGSMKGHYTRFVEWLTENEVLHKDISELKRNHITSFLNELRTKPKNKAEKSKPLAAKTKNNYRATLSSLFTVLENDGIIPSNFIGTIKQKKSTPKKNKPFSNKQVEKIRKHLDTNDSYLRIFIQFMSYAFLRNKEVCNIKIKDIDLDSKRIFIGTKVESQTAIPIIKELEDIIRAMNIEKYDRNDYLITRFGHPAAWDIDEDNKSGYFSKRFHTNVREPLGLDMEHTLYSFRHTAAINIFKSLRDQKMPHDQILFRLMSITRHKSIAGLKNYLRDIGATLPEDYGDIYTIEF</sequence>
<dbReference type="SUPFAM" id="SSF56349">
    <property type="entry name" value="DNA breaking-rejoining enzymes"/>
    <property type="match status" value="1"/>
</dbReference>
<dbReference type="PANTHER" id="PTHR30349">
    <property type="entry name" value="PHAGE INTEGRASE-RELATED"/>
    <property type="match status" value="1"/>
</dbReference>
<dbReference type="InterPro" id="IPR044068">
    <property type="entry name" value="CB"/>
</dbReference>
<dbReference type="EMBL" id="CP019288">
    <property type="protein sequence ID" value="QHI35734.1"/>
    <property type="molecule type" value="Genomic_DNA"/>
</dbReference>
<proteinExistence type="inferred from homology"/>
<name>A0A7L4ZIH8_9FLAO</name>
<feature type="domain" description="Tyr recombinase" evidence="6">
    <location>
        <begin position="244"/>
        <end position="434"/>
    </location>
</feature>
<evidence type="ECO:0000259" key="7">
    <source>
        <dbReference type="PROSITE" id="PS51900"/>
    </source>
</evidence>
<feature type="domain" description="Core-binding (CB)" evidence="7">
    <location>
        <begin position="125"/>
        <end position="223"/>
    </location>
</feature>
<dbReference type="InterPro" id="IPR002104">
    <property type="entry name" value="Integrase_catalytic"/>
</dbReference>
<keyword evidence="2" id="KW-0229">DNA integration</keyword>
<keyword evidence="3 5" id="KW-0238">DNA-binding</keyword>
<evidence type="ECO:0000256" key="5">
    <source>
        <dbReference type="PROSITE-ProRule" id="PRU01248"/>
    </source>
</evidence>
<evidence type="ECO:0000256" key="1">
    <source>
        <dbReference type="ARBA" id="ARBA00008857"/>
    </source>
</evidence>
<dbReference type="GO" id="GO:0003677">
    <property type="term" value="F:DNA binding"/>
    <property type="evidence" value="ECO:0007669"/>
    <property type="project" value="UniProtKB-UniRule"/>
</dbReference>
<dbReference type="GO" id="GO:0006310">
    <property type="term" value="P:DNA recombination"/>
    <property type="evidence" value="ECO:0007669"/>
    <property type="project" value="UniProtKB-KW"/>
</dbReference>
<reference evidence="8 9" key="1">
    <citation type="journal article" date="2013" name="Int. J. Syst. Evol. Microbiol.">
        <title>Kordia antarctica sp. nov., isolated from Antarctic seawater.</title>
        <authorList>
            <person name="Baek K."/>
            <person name="Choi A."/>
            <person name="Kang I."/>
            <person name="Lee K."/>
            <person name="Cho J.C."/>
        </authorList>
    </citation>
    <scope>NUCLEOTIDE SEQUENCE [LARGE SCALE GENOMIC DNA]</scope>
    <source>
        <strain evidence="8 9">IMCC3317</strain>
    </source>
</reference>
<keyword evidence="9" id="KW-1185">Reference proteome</keyword>
<dbReference type="PANTHER" id="PTHR30349:SF64">
    <property type="entry name" value="PROPHAGE INTEGRASE INTD-RELATED"/>
    <property type="match status" value="1"/>
</dbReference>
<accession>A0A7L4ZIH8</accession>
<dbReference type="Pfam" id="PF00589">
    <property type="entry name" value="Phage_integrase"/>
    <property type="match status" value="1"/>
</dbReference>
<dbReference type="Gene3D" id="1.10.443.10">
    <property type="entry name" value="Intergrase catalytic core"/>
    <property type="match status" value="1"/>
</dbReference>
<dbReference type="KEGG" id="kan:IMCC3317_10820"/>
<dbReference type="PROSITE" id="PS51900">
    <property type="entry name" value="CB"/>
    <property type="match status" value="1"/>
</dbReference>
<evidence type="ECO:0000259" key="6">
    <source>
        <dbReference type="PROSITE" id="PS51898"/>
    </source>
</evidence>
<evidence type="ECO:0000313" key="8">
    <source>
        <dbReference type="EMBL" id="QHI35734.1"/>
    </source>
</evidence>
<dbReference type="Gene3D" id="1.10.150.130">
    <property type="match status" value="1"/>
</dbReference>
<dbReference type="PROSITE" id="PS51898">
    <property type="entry name" value="TYR_RECOMBINASE"/>
    <property type="match status" value="1"/>
</dbReference>
<dbReference type="InterPro" id="IPR010998">
    <property type="entry name" value="Integrase_recombinase_N"/>
</dbReference>